<sequence length="139" mass="14842">DPLTGDRAQPLGSLLEMIFILLFLAANGHHLFLLIISRSYETFPAGSIPTVPVLTSGVVKAGSTMLIAGLRLAAPMLGAFLVLMVVLAVLARIAPQMNILFVSLPLRVGLGLLMAAIFLPFINSFVAEFADWMGKLLPL</sequence>
<evidence type="ECO:0000256" key="5">
    <source>
        <dbReference type="ARBA" id="ARBA00023136"/>
    </source>
</evidence>
<gene>
    <name evidence="7" type="ORF">S01H1_05401</name>
</gene>
<feature type="transmembrane region" description="Helical" evidence="6">
    <location>
        <begin position="106"/>
        <end position="127"/>
    </location>
</feature>
<dbReference type="AlphaFoldDB" id="X0TAY7"/>
<feature type="transmembrane region" description="Helical" evidence="6">
    <location>
        <begin position="17"/>
        <end position="36"/>
    </location>
</feature>
<name>X0TAY7_9ZZZZ</name>
<comment type="caution">
    <text evidence="7">The sequence shown here is derived from an EMBL/GenBank/DDBJ whole genome shotgun (WGS) entry which is preliminary data.</text>
</comment>
<comment type="subcellular location">
    <subcellularLocation>
        <location evidence="1">Cell membrane</location>
        <topology evidence="1">Multi-pass membrane protein</topology>
    </subcellularLocation>
</comment>
<keyword evidence="3 6" id="KW-0812">Transmembrane</keyword>
<dbReference type="PANTHER" id="PTHR30065:SF1">
    <property type="entry name" value="SURFACE PRESENTATION OF ANTIGENS PROTEIN SPAR"/>
    <property type="match status" value="1"/>
</dbReference>
<evidence type="ECO:0008006" key="8">
    <source>
        <dbReference type="Google" id="ProtNLM"/>
    </source>
</evidence>
<reference evidence="7" key="1">
    <citation type="journal article" date="2014" name="Front. Microbiol.">
        <title>High frequency of phylogenetically diverse reductive dehalogenase-homologous genes in deep subseafloor sedimentary metagenomes.</title>
        <authorList>
            <person name="Kawai M."/>
            <person name="Futagami T."/>
            <person name="Toyoda A."/>
            <person name="Takaki Y."/>
            <person name="Nishi S."/>
            <person name="Hori S."/>
            <person name="Arai W."/>
            <person name="Tsubouchi T."/>
            <person name="Morono Y."/>
            <person name="Uchiyama I."/>
            <person name="Ito T."/>
            <person name="Fujiyama A."/>
            <person name="Inagaki F."/>
            <person name="Takami H."/>
        </authorList>
    </citation>
    <scope>NUCLEOTIDE SEQUENCE</scope>
    <source>
        <strain evidence="7">Expedition CK06-06</strain>
    </source>
</reference>
<evidence type="ECO:0000313" key="7">
    <source>
        <dbReference type="EMBL" id="GAF73240.1"/>
    </source>
</evidence>
<dbReference type="PRINTS" id="PR00953">
    <property type="entry name" value="TYPE3IMRPROT"/>
</dbReference>
<evidence type="ECO:0000256" key="1">
    <source>
        <dbReference type="ARBA" id="ARBA00004651"/>
    </source>
</evidence>
<dbReference type="GO" id="GO:0005886">
    <property type="term" value="C:plasma membrane"/>
    <property type="evidence" value="ECO:0007669"/>
    <property type="project" value="UniProtKB-SubCell"/>
</dbReference>
<dbReference type="GO" id="GO:0006605">
    <property type="term" value="P:protein targeting"/>
    <property type="evidence" value="ECO:0007669"/>
    <property type="project" value="InterPro"/>
</dbReference>
<dbReference type="EMBL" id="BARS01002816">
    <property type="protein sequence ID" value="GAF73240.1"/>
    <property type="molecule type" value="Genomic_DNA"/>
</dbReference>
<feature type="transmembrane region" description="Helical" evidence="6">
    <location>
        <begin position="76"/>
        <end position="94"/>
    </location>
</feature>
<dbReference type="InterPro" id="IPR002010">
    <property type="entry name" value="T3SS_IM_R"/>
</dbReference>
<proteinExistence type="predicted"/>
<evidence type="ECO:0000256" key="3">
    <source>
        <dbReference type="ARBA" id="ARBA00022692"/>
    </source>
</evidence>
<evidence type="ECO:0000256" key="2">
    <source>
        <dbReference type="ARBA" id="ARBA00022475"/>
    </source>
</evidence>
<keyword evidence="4 6" id="KW-1133">Transmembrane helix</keyword>
<feature type="non-terminal residue" evidence="7">
    <location>
        <position position="1"/>
    </location>
</feature>
<keyword evidence="2" id="KW-1003">Cell membrane</keyword>
<evidence type="ECO:0000256" key="6">
    <source>
        <dbReference type="SAM" id="Phobius"/>
    </source>
</evidence>
<dbReference type="Pfam" id="PF01311">
    <property type="entry name" value="Bac_export_1"/>
    <property type="match status" value="1"/>
</dbReference>
<organism evidence="7">
    <name type="scientific">marine sediment metagenome</name>
    <dbReference type="NCBI Taxonomy" id="412755"/>
    <lineage>
        <taxon>unclassified sequences</taxon>
        <taxon>metagenomes</taxon>
        <taxon>ecological metagenomes</taxon>
    </lineage>
</organism>
<evidence type="ECO:0000256" key="4">
    <source>
        <dbReference type="ARBA" id="ARBA00022989"/>
    </source>
</evidence>
<protein>
    <recommendedName>
        <fullName evidence="8">Flagellar biosynthetic protein FliR</fullName>
    </recommendedName>
</protein>
<dbReference type="PANTHER" id="PTHR30065">
    <property type="entry name" value="FLAGELLAR BIOSYNTHETIC PROTEIN FLIR"/>
    <property type="match status" value="1"/>
</dbReference>
<keyword evidence="5 6" id="KW-0472">Membrane</keyword>
<accession>X0TAY7</accession>